<dbReference type="InterPro" id="IPR036388">
    <property type="entry name" value="WH-like_DNA-bd_sf"/>
</dbReference>
<keyword evidence="3" id="KW-0804">Transcription</keyword>
<keyword evidence="2" id="KW-0238">DNA-binding</keyword>
<feature type="domain" description="HTH luxR-type" evidence="4">
    <location>
        <begin position="52"/>
        <end position="117"/>
    </location>
</feature>
<dbReference type="GO" id="GO:0003677">
    <property type="term" value="F:DNA binding"/>
    <property type="evidence" value="ECO:0007669"/>
    <property type="project" value="UniProtKB-KW"/>
</dbReference>
<gene>
    <name evidence="5" type="ORF">LR394_39150</name>
</gene>
<evidence type="ECO:0000256" key="2">
    <source>
        <dbReference type="ARBA" id="ARBA00023125"/>
    </source>
</evidence>
<dbReference type="PANTHER" id="PTHR44688:SF16">
    <property type="entry name" value="DNA-BINDING TRANSCRIPTIONAL ACTIVATOR DEVR_DOSR"/>
    <property type="match status" value="1"/>
</dbReference>
<sequence>MTTDTAARLEEVRHTFARLRCQAGATSDPEQKDRLHRMSAKLLEGAPPVAKSSFYPQHLTGREIDVLAVVGVGATNNEAAQRLGVSTETVKGYLRTAMHKLQATNRYSAVQSARRLRLIP</sequence>
<dbReference type="InterPro" id="IPR000792">
    <property type="entry name" value="Tscrpt_reg_LuxR_C"/>
</dbReference>
<dbReference type="CDD" id="cd06170">
    <property type="entry name" value="LuxR_C_like"/>
    <property type="match status" value="1"/>
</dbReference>
<keyword evidence="6" id="KW-1185">Reference proteome</keyword>
<dbReference type="Pfam" id="PF00196">
    <property type="entry name" value="GerE"/>
    <property type="match status" value="1"/>
</dbReference>
<dbReference type="EMBL" id="JAJOMB010000037">
    <property type="protein sequence ID" value="MCD5316930.1"/>
    <property type="molecule type" value="Genomic_DNA"/>
</dbReference>
<name>A0A9X1SZ16_9ACTN</name>
<dbReference type="Gene3D" id="1.10.10.10">
    <property type="entry name" value="Winged helix-like DNA-binding domain superfamily/Winged helix DNA-binding domain"/>
    <property type="match status" value="1"/>
</dbReference>
<dbReference type="PROSITE" id="PS50043">
    <property type="entry name" value="HTH_LUXR_2"/>
    <property type="match status" value="1"/>
</dbReference>
<evidence type="ECO:0000256" key="3">
    <source>
        <dbReference type="ARBA" id="ARBA00023163"/>
    </source>
</evidence>
<dbReference type="AlphaFoldDB" id="A0A9X1SZ16"/>
<dbReference type="SMART" id="SM00421">
    <property type="entry name" value="HTH_LUXR"/>
    <property type="match status" value="1"/>
</dbReference>
<dbReference type="Proteomes" id="UP001138997">
    <property type="component" value="Unassembled WGS sequence"/>
</dbReference>
<comment type="caution">
    <text evidence="5">The sequence shown here is derived from an EMBL/GenBank/DDBJ whole genome shotgun (WGS) entry which is preliminary data.</text>
</comment>
<organism evidence="5 6">
    <name type="scientific">Kineosporia babensis</name>
    <dbReference type="NCBI Taxonomy" id="499548"/>
    <lineage>
        <taxon>Bacteria</taxon>
        <taxon>Bacillati</taxon>
        <taxon>Actinomycetota</taxon>
        <taxon>Actinomycetes</taxon>
        <taxon>Kineosporiales</taxon>
        <taxon>Kineosporiaceae</taxon>
        <taxon>Kineosporia</taxon>
    </lineage>
</organism>
<dbReference type="InterPro" id="IPR016032">
    <property type="entry name" value="Sig_transdc_resp-reg_C-effctor"/>
</dbReference>
<dbReference type="RefSeq" id="WP_231449782.1">
    <property type="nucleotide sequence ID" value="NZ_JAJOMB010000037.1"/>
</dbReference>
<proteinExistence type="predicted"/>
<evidence type="ECO:0000313" key="5">
    <source>
        <dbReference type="EMBL" id="MCD5316930.1"/>
    </source>
</evidence>
<dbReference type="PRINTS" id="PR00038">
    <property type="entry name" value="HTHLUXR"/>
</dbReference>
<dbReference type="SUPFAM" id="SSF46894">
    <property type="entry name" value="C-terminal effector domain of the bipartite response regulators"/>
    <property type="match status" value="1"/>
</dbReference>
<protein>
    <submittedName>
        <fullName evidence="5">LuxR C-terminal-related transcriptional regulator</fullName>
    </submittedName>
</protein>
<evidence type="ECO:0000256" key="1">
    <source>
        <dbReference type="ARBA" id="ARBA00023015"/>
    </source>
</evidence>
<reference evidence="5" key="1">
    <citation type="submission" date="2021-11" db="EMBL/GenBank/DDBJ databases">
        <title>Streptomyces corallinus and Kineosporia corallina sp. nov., two new coral-derived marine actinobacteria.</title>
        <authorList>
            <person name="Buangrab K."/>
            <person name="Sutthacheep M."/>
            <person name="Yeemin T."/>
            <person name="Harunari E."/>
            <person name="Igarashi Y."/>
            <person name="Sripreechasak P."/>
            <person name="Kanchanasin P."/>
            <person name="Tanasupawat S."/>
            <person name="Phongsopitanun W."/>
        </authorList>
    </citation>
    <scope>NUCLEOTIDE SEQUENCE</scope>
    <source>
        <strain evidence="5">JCM 31032</strain>
    </source>
</reference>
<dbReference type="PANTHER" id="PTHR44688">
    <property type="entry name" value="DNA-BINDING TRANSCRIPTIONAL ACTIVATOR DEVR_DOSR"/>
    <property type="match status" value="1"/>
</dbReference>
<evidence type="ECO:0000259" key="4">
    <source>
        <dbReference type="PROSITE" id="PS50043"/>
    </source>
</evidence>
<accession>A0A9X1SZ16</accession>
<dbReference type="GO" id="GO:0006355">
    <property type="term" value="P:regulation of DNA-templated transcription"/>
    <property type="evidence" value="ECO:0007669"/>
    <property type="project" value="InterPro"/>
</dbReference>
<evidence type="ECO:0000313" key="6">
    <source>
        <dbReference type="Proteomes" id="UP001138997"/>
    </source>
</evidence>
<keyword evidence="1" id="KW-0805">Transcription regulation</keyword>